<dbReference type="PANTHER" id="PTHR33164">
    <property type="entry name" value="TRANSCRIPTIONAL REGULATOR, MARR FAMILY"/>
    <property type="match status" value="1"/>
</dbReference>
<dbReference type="SMART" id="SM00347">
    <property type="entry name" value="HTH_MARR"/>
    <property type="match status" value="1"/>
</dbReference>
<comment type="caution">
    <text evidence="2">The sequence shown here is derived from an EMBL/GenBank/DDBJ whole genome shotgun (WGS) entry which is preliminary data.</text>
</comment>
<dbReference type="EMBL" id="JAGSHT010000007">
    <property type="protein sequence ID" value="MBZ2195834.1"/>
    <property type="molecule type" value="Genomic_DNA"/>
</dbReference>
<reference evidence="2 3" key="1">
    <citation type="submission" date="2021-04" db="EMBL/GenBank/DDBJ databases">
        <title>Ruania sp. nov., isolated from sandy soil of mangrove forest.</title>
        <authorList>
            <person name="Ge X."/>
            <person name="Huang R."/>
            <person name="Liu W."/>
        </authorList>
    </citation>
    <scope>NUCLEOTIDE SEQUENCE [LARGE SCALE GENOMIC DNA]</scope>
    <source>
        <strain evidence="2 3">N2-46</strain>
    </source>
</reference>
<dbReference type="Proteomes" id="UP000826651">
    <property type="component" value="Unassembled WGS sequence"/>
</dbReference>
<keyword evidence="3" id="KW-1185">Reference proteome</keyword>
<evidence type="ECO:0000313" key="3">
    <source>
        <dbReference type="Proteomes" id="UP000826651"/>
    </source>
</evidence>
<gene>
    <name evidence="2" type="ORF">KCQ71_06700</name>
</gene>
<dbReference type="SUPFAM" id="SSF46785">
    <property type="entry name" value="Winged helix' DNA-binding domain"/>
    <property type="match status" value="1"/>
</dbReference>
<dbReference type="InterPro" id="IPR000835">
    <property type="entry name" value="HTH_MarR-typ"/>
</dbReference>
<name>A0ABS7S884_9MICO</name>
<accession>A0ABS7S884</accession>
<evidence type="ECO:0000259" key="1">
    <source>
        <dbReference type="PROSITE" id="PS50995"/>
    </source>
</evidence>
<dbReference type="Gene3D" id="1.10.10.10">
    <property type="entry name" value="Winged helix-like DNA-binding domain superfamily/Winged helix DNA-binding domain"/>
    <property type="match status" value="1"/>
</dbReference>
<feature type="domain" description="HTH marR-type" evidence="1">
    <location>
        <begin position="9"/>
        <end position="140"/>
    </location>
</feature>
<dbReference type="InterPro" id="IPR036388">
    <property type="entry name" value="WH-like_DNA-bd_sf"/>
</dbReference>
<keyword evidence="2" id="KW-0238">DNA-binding</keyword>
<dbReference type="GO" id="GO:0003677">
    <property type="term" value="F:DNA binding"/>
    <property type="evidence" value="ECO:0007669"/>
    <property type="project" value="UniProtKB-KW"/>
</dbReference>
<dbReference type="PROSITE" id="PS50995">
    <property type="entry name" value="HTH_MARR_2"/>
    <property type="match status" value="1"/>
</dbReference>
<dbReference type="InterPro" id="IPR036390">
    <property type="entry name" value="WH_DNA-bd_sf"/>
</dbReference>
<dbReference type="PANTHER" id="PTHR33164:SF99">
    <property type="entry name" value="MARR FAMILY REGULATORY PROTEIN"/>
    <property type="match status" value="1"/>
</dbReference>
<dbReference type="InterPro" id="IPR039422">
    <property type="entry name" value="MarR/SlyA-like"/>
</dbReference>
<proteinExistence type="predicted"/>
<organism evidence="2 3">
    <name type="scientific">Occultella gossypii</name>
    <dbReference type="NCBI Taxonomy" id="2800820"/>
    <lineage>
        <taxon>Bacteria</taxon>
        <taxon>Bacillati</taxon>
        <taxon>Actinomycetota</taxon>
        <taxon>Actinomycetes</taxon>
        <taxon>Micrococcales</taxon>
        <taxon>Ruaniaceae</taxon>
        <taxon>Occultella</taxon>
    </lineage>
</organism>
<evidence type="ECO:0000313" key="2">
    <source>
        <dbReference type="EMBL" id="MBZ2195834.1"/>
    </source>
</evidence>
<dbReference type="Pfam" id="PF12802">
    <property type="entry name" value="MarR_2"/>
    <property type="match status" value="1"/>
</dbReference>
<dbReference type="RefSeq" id="WP_223404158.1">
    <property type="nucleotide sequence ID" value="NZ_JAGSHT010000007.1"/>
</dbReference>
<protein>
    <submittedName>
        <fullName evidence="2">Winged helix DNA-binding protein</fullName>
    </submittedName>
</protein>
<sequence length="152" mass="16908">MNSADAVTPLQVGLLLHRAYAVATQDLNSALRPMDLSARHVATMFLIRDGTRTHRDLVQQLHTDKTGMVRVIDDLEELGFVSRTRSVEDRRVWLLSLTAAGTLGLQRAQEQTRGVAESLFGSLSRAELTALHDSLAHVLREVPDNQSGRRRD</sequence>